<dbReference type="EMBL" id="PVXM01000050">
    <property type="protein sequence ID" value="PRR69846.1"/>
    <property type="molecule type" value="Genomic_DNA"/>
</dbReference>
<evidence type="ECO:0000313" key="4">
    <source>
        <dbReference type="Proteomes" id="UP000238415"/>
    </source>
</evidence>
<comment type="similarity">
    <text evidence="1">Belongs to the aspartate/glutamate racemases family.</text>
</comment>
<dbReference type="InterPro" id="IPR015942">
    <property type="entry name" value="Asp/Glu/hydantoin_racemase"/>
</dbReference>
<sequence>MTKKVLGIIGGMGPEATVDFMDKIIKATPAKDDCDHIHMLVDNNPQVPSRVQAILGSGESPAPVLIQMAQNLEKWGADFLAIPCNTAHIYYSEIKNAVNIPVLNIVESARNRILSELPHIKKIGLLATKATVVTKLYHNVFNEDNIDLVTPDEEQQQKVMEVIFAVKANQLTNNHLQDLREIISQLVARGAEAILFACTELSVIAKSIKHINVPVFDAAQILAEEVVRIVKG</sequence>
<dbReference type="OrthoDB" id="9803739at2"/>
<dbReference type="SUPFAM" id="SSF53681">
    <property type="entry name" value="Aspartate/glutamate racemase"/>
    <property type="match status" value="2"/>
</dbReference>
<protein>
    <submittedName>
        <fullName evidence="3">Putative amino-acid racemase</fullName>
        <ecNumber evidence="3">5.1.1.-</ecNumber>
    </submittedName>
</protein>
<accession>A0A2T0AM68</accession>
<dbReference type="PANTHER" id="PTHR21198">
    <property type="entry name" value="GLUTAMATE RACEMASE"/>
    <property type="match status" value="1"/>
</dbReference>
<dbReference type="Gene3D" id="3.40.50.1860">
    <property type="match status" value="2"/>
</dbReference>
<dbReference type="NCBIfam" id="TIGR00035">
    <property type="entry name" value="asp_race"/>
    <property type="match status" value="1"/>
</dbReference>
<evidence type="ECO:0000313" key="3">
    <source>
        <dbReference type="EMBL" id="PRR69846.1"/>
    </source>
</evidence>
<reference evidence="3 4" key="1">
    <citation type="submission" date="2018-03" db="EMBL/GenBank/DDBJ databases">
        <title>Genome sequence of Moorella humiferrea DSM 23265.</title>
        <authorList>
            <person name="Poehlein A."/>
            <person name="Daniel R."/>
        </authorList>
    </citation>
    <scope>NUCLEOTIDE SEQUENCE [LARGE SCALE GENOMIC DNA]</scope>
    <source>
        <strain evidence="3 4">DSM 23265</strain>
    </source>
</reference>
<organism evidence="3 4">
    <name type="scientific">Neomoorella humiferrea</name>
    <dbReference type="NCBI Taxonomy" id="676965"/>
    <lineage>
        <taxon>Bacteria</taxon>
        <taxon>Bacillati</taxon>
        <taxon>Bacillota</taxon>
        <taxon>Clostridia</taxon>
        <taxon>Neomoorellales</taxon>
        <taxon>Neomoorellaceae</taxon>
        <taxon>Neomoorella</taxon>
    </lineage>
</organism>
<keyword evidence="2 3" id="KW-0413">Isomerase</keyword>
<dbReference type="InterPro" id="IPR004380">
    <property type="entry name" value="Asp_race"/>
</dbReference>
<proteinExistence type="inferred from homology"/>
<keyword evidence="4" id="KW-1185">Reference proteome</keyword>
<dbReference type="InterPro" id="IPR001920">
    <property type="entry name" value="Asp/Glu_race"/>
</dbReference>
<dbReference type="GO" id="GO:0047661">
    <property type="term" value="F:amino-acid racemase activity"/>
    <property type="evidence" value="ECO:0007669"/>
    <property type="project" value="InterPro"/>
</dbReference>
<evidence type="ECO:0000256" key="1">
    <source>
        <dbReference type="ARBA" id="ARBA00007847"/>
    </source>
</evidence>
<dbReference type="Pfam" id="PF01177">
    <property type="entry name" value="Asp_Glu_race"/>
    <property type="match status" value="1"/>
</dbReference>
<comment type="caution">
    <text evidence="3">The sequence shown here is derived from an EMBL/GenBank/DDBJ whole genome shotgun (WGS) entry which is preliminary data.</text>
</comment>
<gene>
    <name evidence="3" type="primary">racX</name>
    <name evidence="3" type="ORF">MOHU_21020</name>
</gene>
<name>A0A2T0AM68_9FIRM</name>
<dbReference type="PROSITE" id="PS00923">
    <property type="entry name" value="ASP_GLU_RACEMASE_1"/>
    <property type="match status" value="1"/>
</dbReference>
<evidence type="ECO:0000256" key="2">
    <source>
        <dbReference type="ARBA" id="ARBA00023235"/>
    </source>
</evidence>
<dbReference type="AlphaFoldDB" id="A0A2T0AM68"/>
<dbReference type="PANTHER" id="PTHR21198:SF7">
    <property type="entry name" value="ASPARTATE-GLUTAMATE RACEMASE FAMILY"/>
    <property type="match status" value="1"/>
</dbReference>
<dbReference type="EC" id="5.1.1.-" evidence="3"/>
<dbReference type="Proteomes" id="UP000238415">
    <property type="component" value="Unassembled WGS sequence"/>
</dbReference>
<dbReference type="RefSeq" id="WP_106006034.1">
    <property type="nucleotide sequence ID" value="NZ_CP136419.1"/>
</dbReference>
<dbReference type="InterPro" id="IPR018187">
    <property type="entry name" value="Asp/Glu_racemase_AS_1"/>
</dbReference>